<evidence type="ECO:0000313" key="2">
    <source>
        <dbReference type="EMBL" id="KAK7676566.1"/>
    </source>
</evidence>
<dbReference type="InterPro" id="IPR013175">
    <property type="entry name" value="INO80_su_Ies4"/>
</dbReference>
<protein>
    <submittedName>
        <fullName evidence="2">Uncharacterized protein</fullName>
    </submittedName>
</protein>
<accession>A0AAW0F9G3</accession>
<name>A0AAW0F9G3_9APHY</name>
<dbReference type="PANTHER" id="PTHR28061">
    <property type="entry name" value="INO EIGHTY SUBUNIT 4"/>
    <property type="match status" value="1"/>
</dbReference>
<dbReference type="GO" id="GO:0031011">
    <property type="term" value="C:Ino80 complex"/>
    <property type="evidence" value="ECO:0007669"/>
    <property type="project" value="InterPro"/>
</dbReference>
<dbReference type="Pfam" id="PF08193">
    <property type="entry name" value="INO80_Ies4"/>
    <property type="match status" value="1"/>
</dbReference>
<dbReference type="AlphaFoldDB" id="A0AAW0F9G3"/>
<dbReference type="PANTHER" id="PTHR28061:SF1">
    <property type="entry name" value="INO80 COMPLEX SUBUNIT 4"/>
    <property type="match status" value="1"/>
</dbReference>
<evidence type="ECO:0000256" key="1">
    <source>
        <dbReference type="SAM" id="MobiDB-lite"/>
    </source>
</evidence>
<organism evidence="2 3">
    <name type="scientific">Cerrena zonata</name>
    <dbReference type="NCBI Taxonomy" id="2478898"/>
    <lineage>
        <taxon>Eukaryota</taxon>
        <taxon>Fungi</taxon>
        <taxon>Dikarya</taxon>
        <taxon>Basidiomycota</taxon>
        <taxon>Agaricomycotina</taxon>
        <taxon>Agaricomycetes</taxon>
        <taxon>Polyporales</taxon>
        <taxon>Cerrenaceae</taxon>
        <taxon>Cerrena</taxon>
    </lineage>
</organism>
<proteinExistence type="predicted"/>
<keyword evidence="3" id="KW-1185">Reference proteome</keyword>
<dbReference type="GO" id="GO:0006338">
    <property type="term" value="P:chromatin remodeling"/>
    <property type="evidence" value="ECO:0007669"/>
    <property type="project" value="InterPro"/>
</dbReference>
<feature type="compositionally biased region" description="Low complexity" evidence="1">
    <location>
        <begin position="44"/>
        <end position="62"/>
    </location>
</feature>
<dbReference type="EMBL" id="JASBNA010000112">
    <property type="protein sequence ID" value="KAK7676566.1"/>
    <property type="molecule type" value="Genomic_DNA"/>
</dbReference>
<feature type="region of interest" description="Disordered" evidence="1">
    <location>
        <begin position="20"/>
        <end position="98"/>
    </location>
</feature>
<dbReference type="Proteomes" id="UP001385951">
    <property type="component" value="Unassembled WGS sequence"/>
</dbReference>
<gene>
    <name evidence="2" type="ORF">QCA50_020490</name>
</gene>
<reference evidence="2 3" key="1">
    <citation type="submission" date="2022-09" db="EMBL/GenBank/DDBJ databases">
        <authorList>
            <person name="Palmer J.M."/>
        </authorList>
    </citation>
    <scope>NUCLEOTIDE SEQUENCE [LARGE SCALE GENOMIC DNA]</scope>
    <source>
        <strain evidence="2 3">DSM 7382</strain>
    </source>
</reference>
<sequence>MAPPKRYWAKLKVPSEFLKTLPEFPPPISKSRLKKLAAEERRALAAASQSNGSSAGASKAGSPTPSMNESIVDEHDGNDLESSPVKSHKTNPALALANQNNAKINSGVKEMSTAGLTMNSANSSSYALDKSGTGVRKWKKGPRQFKTFSGFKVTYSAYRTMPTSRSKPEKLTKAIKDKVIKNETIKDDLIKESSSGAATPVN</sequence>
<evidence type="ECO:0000313" key="3">
    <source>
        <dbReference type="Proteomes" id="UP001385951"/>
    </source>
</evidence>
<comment type="caution">
    <text evidence="2">The sequence shown here is derived from an EMBL/GenBank/DDBJ whole genome shotgun (WGS) entry which is preliminary data.</text>
</comment>